<feature type="region of interest" description="Disordered" evidence="1">
    <location>
        <begin position="251"/>
        <end position="273"/>
    </location>
</feature>
<feature type="compositionally biased region" description="Basic residues" evidence="1">
    <location>
        <begin position="264"/>
        <end position="273"/>
    </location>
</feature>
<sequence length="273" mass="30442">MAEAQEIEAEIKRLSGMSPDGLMNTVVQYVTGGSKTGAPRDVQGAALISPRMAPRTLDALELAIKRVRSFLPREEGESKSQQAARIAPFRAALQAARRPYEDVVDDLAHEEAQQLAALDDETFARRWTAFVRDEPVTGPVPRRVQALAFRSPRVAGRAEAVCRLMMEEPARFLPAATAGESRKARDARVKEFRDRVVVEARFLRYGTQYAEARHGRMPSEPNVRLRALRRLGEQHPEELSRLLRQVRAELAEGKKQAGRDTRAVRRTAGKGAP</sequence>
<reference evidence="2 3" key="1">
    <citation type="submission" date="2018-07" db="EMBL/GenBank/DDBJ databases">
        <title>Whole Genome Shotgun Sequence of Streptomyces spongiicola strain 531S.</title>
        <authorList>
            <person name="Dohra H."/>
            <person name="Kodani S."/>
        </authorList>
    </citation>
    <scope>NUCLEOTIDE SEQUENCE [LARGE SCALE GENOMIC DNA]</scope>
    <source>
        <strain evidence="2 3">531S</strain>
    </source>
</reference>
<protein>
    <submittedName>
        <fullName evidence="2">Uncharacterized protein</fullName>
    </submittedName>
</protein>
<proteinExistence type="predicted"/>
<name>A0A388T4P2_9ACTN</name>
<gene>
    <name evidence="2" type="ORF">SSP531S_53960</name>
</gene>
<evidence type="ECO:0000313" key="3">
    <source>
        <dbReference type="Proteomes" id="UP000265354"/>
    </source>
</evidence>
<dbReference type="EMBL" id="BGZL01000024">
    <property type="protein sequence ID" value="GBQ03917.1"/>
    <property type="molecule type" value="Genomic_DNA"/>
</dbReference>
<accession>A0A388T4P2</accession>
<dbReference type="AlphaFoldDB" id="A0A388T4P2"/>
<evidence type="ECO:0000313" key="2">
    <source>
        <dbReference type="EMBL" id="GBQ03917.1"/>
    </source>
</evidence>
<organism evidence="2 3">
    <name type="scientific">Streptomyces spongiicola</name>
    <dbReference type="NCBI Taxonomy" id="1690221"/>
    <lineage>
        <taxon>Bacteria</taxon>
        <taxon>Bacillati</taxon>
        <taxon>Actinomycetota</taxon>
        <taxon>Actinomycetes</taxon>
        <taxon>Kitasatosporales</taxon>
        <taxon>Streptomycetaceae</taxon>
        <taxon>Streptomyces</taxon>
    </lineage>
</organism>
<dbReference type="RefSeq" id="WP_116428918.1">
    <property type="nucleotide sequence ID" value="NZ_BGZL01000024.1"/>
</dbReference>
<dbReference type="Proteomes" id="UP000265354">
    <property type="component" value="Unassembled WGS sequence"/>
</dbReference>
<evidence type="ECO:0000256" key="1">
    <source>
        <dbReference type="SAM" id="MobiDB-lite"/>
    </source>
</evidence>
<feature type="compositionally biased region" description="Basic and acidic residues" evidence="1">
    <location>
        <begin position="251"/>
        <end position="263"/>
    </location>
</feature>
<comment type="caution">
    <text evidence="2">The sequence shown here is derived from an EMBL/GenBank/DDBJ whole genome shotgun (WGS) entry which is preliminary data.</text>
</comment>